<organism evidence="3 4">
    <name type="scientific">Microbulbifer epialgicus</name>
    <dbReference type="NCBI Taxonomy" id="393907"/>
    <lineage>
        <taxon>Bacteria</taxon>
        <taxon>Pseudomonadati</taxon>
        <taxon>Pseudomonadota</taxon>
        <taxon>Gammaproteobacteria</taxon>
        <taxon>Cellvibrionales</taxon>
        <taxon>Microbulbiferaceae</taxon>
        <taxon>Microbulbifer</taxon>
    </lineage>
</organism>
<evidence type="ECO:0000313" key="4">
    <source>
        <dbReference type="Proteomes" id="UP001569428"/>
    </source>
</evidence>
<dbReference type="PANTHER" id="PTHR31250:SF27">
    <property type="entry name" value="IQ DOMAIN-CONTAINING PROTEIN IQM5"/>
    <property type="match status" value="1"/>
</dbReference>
<proteinExistence type="predicted"/>
<dbReference type="RefSeq" id="WP_371840808.1">
    <property type="nucleotide sequence ID" value="NZ_JBGMEK010000068.1"/>
</dbReference>
<sequence length="207" mass="23737">MPYKELGMLKDSGLSKDTFSGVVVPYMSEAEREKYQVTIQDGLLFWRGEKLNTNPGGSWAFIMDKNGRIFCGNKNGDIQHHSAFFSGRPVAAAGHISVVGGIIEYINNFSGHYQPTSDYMEQFKEELEKNNVDLSETEMDFGISSKTCKLRLKNFQDHNYTGKWYQRFRGTVVRETVDGSPDTYTGRTHIQGQRLRLYPDGPRWQWL</sequence>
<comment type="caution">
    <text evidence="3">The sequence shown here is derived from an EMBL/GenBank/DDBJ whole genome shotgun (WGS) entry which is preliminary data.</text>
</comment>
<dbReference type="InterPro" id="IPR044159">
    <property type="entry name" value="IQM"/>
</dbReference>
<evidence type="ECO:0000256" key="1">
    <source>
        <dbReference type="ARBA" id="ARBA00004496"/>
    </source>
</evidence>
<reference evidence="3 4" key="1">
    <citation type="submission" date="2024-08" db="EMBL/GenBank/DDBJ databases">
        <authorList>
            <person name="Ishaq N."/>
        </authorList>
    </citation>
    <scope>NUCLEOTIDE SEQUENCE [LARGE SCALE GENOMIC DNA]</scope>
    <source>
        <strain evidence="3 4">DSM 18651</strain>
    </source>
</reference>
<evidence type="ECO:0000256" key="2">
    <source>
        <dbReference type="ARBA" id="ARBA00022490"/>
    </source>
</evidence>
<keyword evidence="2" id="KW-0963">Cytoplasm</keyword>
<evidence type="ECO:0000313" key="3">
    <source>
        <dbReference type="EMBL" id="MFA0813065.1"/>
    </source>
</evidence>
<comment type="subcellular location">
    <subcellularLocation>
        <location evidence="1">Cytoplasm</location>
    </subcellularLocation>
</comment>
<dbReference type="EMBL" id="JBGMEK010000068">
    <property type="protein sequence ID" value="MFA0813065.1"/>
    <property type="molecule type" value="Genomic_DNA"/>
</dbReference>
<dbReference type="Proteomes" id="UP001569428">
    <property type="component" value="Unassembled WGS sequence"/>
</dbReference>
<name>A0ABV4P3W0_9GAMM</name>
<keyword evidence="4" id="KW-1185">Reference proteome</keyword>
<gene>
    <name evidence="3" type="ORF">ACCI49_19370</name>
</gene>
<accession>A0ABV4P3W0</accession>
<protein>
    <submittedName>
        <fullName evidence="3">Uncharacterized protein</fullName>
    </submittedName>
</protein>
<dbReference type="PANTHER" id="PTHR31250">
    <property type="entry name" value="IQ DOMAIN-CONTAINING PROTEIN IQM3"/>
    <property type="match status" value="1"/>
</dbReference>